<proteinExistence type="predicted"/>
<gene>
    <name evidence="1" type="ORF">PMIN01_00389</name>
</gene>
<dbReference type="AlphaFoldDB" id="A0A9P6GTI1"/>
<protein>
    <submittedName>
        <fullName evidence="1">Uncharacterized protein</fullName>
    </submittedName>
</protein>
<sequence length="443" mass="48584">MAVPKAGSKYTPLPSDDFIRLPMDGSRYTCGDPAPSLTLRPPTYLPYLLSLAASGNQSSLQSNRTESRKLRYLSWSLAASVTCKSHTNNLVHSLATMRVIAGHLALAGRTKQHAAKPANVLRPVPIASLVANARKSAQQDPAVASMVAASVCQASAETISVLRMANANVLRSFPARPASCNANAPTTSGPGVIENTTLRLERPPRESDIQRDNGDEETCDFLRPTFPPPSTAHPASVVQRYCTPSAVSFFLNSTTHLDESDIRGLLPKCLPAHIEPVLADHPRVLLLAGDHTTERSLTPITHLLRSSSPVWSRGKRVPSQHVYACWSPSLKSITYIAYDLGCRPLEALRFELVDWFRKLVERRETGLRAGGVVSAIRCRTDREVSNARLFSIMVYYPVPKYIKKSALRNAADFTFSDDAKRANHDAAFATCMRCAQNLVKLNW</sequence>
<comment type="caution">
    <text evidence="1">The sequence shown here is derived from an EMBL/GenBank/DDBJ whole genome shotgun (WGS) entry which is preliminary data.</text>
</comment>
<dbReference type="EMBL" id="WJXW01000001">
    <property type="protein sequence ID" value="KAF9740850.1"/>
    <property type="molecule type" value="Genomic_DNA"/>
</dbReference>
<evidence type="ECO:0000313" key="2">
    <source>
        <dbReference type="Proteomes" id="UP000756921"/>
    </source>
</evidence>
<reference evidence="1" key="1">
    <citation type="journal article" date="2020" name="Mol. Plant Microbe Interact.">
        <title>Genome Sequence of the Biocontrol Agent Coniothyrium minitans strain Conio (IMI 134523).</title>
        <authorList>
            <person name="Patel D."/>
            <person name="Shittu T.A."/>
            <person name="Baroncelli R."/>
            <person name="Muthumeenakshi S."/>
            <person name="Osborne T.H."/>
            <person name="Janganan T.K."/>
            <person name="Sreenivasaprasad S."/>
        </authorList>
    </citation>
    <scope>NUCLEOTIDE SEQUENCE</scope>
    <source>
        <strain evidence="1">Conio</strain>
    </source>
</reference>
<evidence type="ECO:0000313" key="1">
    <source>
        <dbReference type="EMBL" id="KAF9740850.1"/>
    </source>
</evidence>
<accession>A0A9P6GTI1</accession>
<organism evidence="1 2">
    <name type="scientific">Paraphaeosphaeria minitans</name>
    <dbReference type="NCBI Taxonomy" id="565426"/>
    <lineage>
        <taxon>Eukaryota</taxon>
        <taxon>Fungi</taxon>
        <taxon>Dikarya</taxon>
        <taxon>Ascomycota</taxon>
        <taxon>Pezizomycotina</taxon>
        <taxon>Dothideomycetes</taxon>
        <taxon>Pleosporomycetidae</taxon>
        <taxon>Pleosporales</taxon>
        <taxon>Massarineae</taxon>
        <taxon>Didymosphaeriaceae</taxon>
        <taxon>Paraphaeosphaeria</taxon>
    </lineage>
</organism>
<name>A0A9P6GTI1_9PLEO</name>
<keyword evidence="2" id="KW-1185">Reference proteome</keyword>
<dbReference type="Proteomes" id="UP000756921">
    <property type="component" value="Unassembled WGS sequence"/>
</dbReference>